<evidence type="ECO:0000313" key="3">
    <source>
        <dbReference type="EMBL" id="ORY89199.1"/>
    </source>
</evidence>
<name>A0A1X2GYW7_SYNRA</name>
<feature type="compositionally biased region" description="Basic and acidic residues" evidence="2">
    <location>
        <begin position="112"/>
        <end position="128"/>
    </location>
</feature>
<feature type="region of interest" description="Disordered" evidence="2">
    <location>
        <begin position="1"/>
        <end position="50"/>
    </location>
</feature>
<protein>
    <submittedName>
        <fullName evidence="3">Uncharacterized protein</fullName>
    </submittedName>
</protein>
<feature type="region of interest" description="Disordered" evidence="2">
    <location>
        <begin position="195"/>
        <end position="275"/>
    </location>
</feature>
<dbReference type="Proteomes" id="UP000242180">
    <property type="component" value="Unassembled WGS sequence"/>
</dbReference>
<feature type="compositionally biased region" description="Polar residues" evidence="2">
    <location>
        <begin position="38"/>
        <end position="50"/>
    </location>
</feature>
<keyword evidence="4" id="KW-1185">Reference proteome</keyword>
<sequence length="468" mass="51556">MTPNPSQTLPRDSQQRPTSTDRVSARLDDKKGQKPAETPNTKEINSNDSEMATTLRVKVSLQEALAAHAALSGLPIPTAPLENPSVLGNRKIRDDHTSAVRSTLGRLPFSLGEEHPSKKQKFLGDSKPRLPPALTSPTDFNFGATALPPPTIDADFGTFRKLVVDQLAHLTAENAALRQELGQLRSMMTKNALPQAHKTNEKHEKNKKTKKNQKPAVEQPTTSKSVPRTAPVPQPTWATVASKKKAARTTHPAEKLPSNAPATQPSRNRPSKAQAIRALQESAGPSKYTYVYLNSARHLRFREVRDMLRAVKVPTSRIIDISFPARGTIALLVHLAYAPSLKKLMRQEGVKTADDFNPLDAKVVGDPRHAAKSDDEKRALARHFYVERIKATCTAQRHRPHLAISIARFFCFEQEGDLQLPETIFRDILAAHKTQTTHQNSHDMAIDPPASTTSTPAPTSTSKPTDQQ</sequence>
<feature type="region of interest" description="Disordered" evidence="2">
    <location>
        <begin position="111"/>
        <end position="131"/>
    </location>
</feature>
<dbReference type="EMBL" id="MCGN01000018">
    <property type="protein sequence ID" value="ORY89199.1"/>
    <property type="molecule type" value="Genomic_DNA"/>
</dbReference>
<gene>
    <name evidence="3" type="ORF">BCR43DRAFT_519425</name>
</gene>
<feature type="coiled-coil region" evidence="1">
    <location>
        <begin position="160"/>
        <end position="187"/>
    </location>
</feature>
<comment type="caution">
    <text evidence="3">The sequence shown here is derived from an EMBL/GenBank/DDBJ whole genome shotgun (WGS) entry which is preliminary data.</text>
</comment>
<feature type="compositionally biased region" description="Low complexity" evidence="2">
    <location>
        <begin position="448"/>
        <end position="468"/>
    </location>
</feature>
<evidence type="ECO:0000256" key="1">
    <source>
        <dbReference type="SAM" id="Coils"/>
    </source>
</evidence>
<reference evidence="3 4" key="1">
    <citation type="submission" date="2016-07" db="EMBL/GenBank/DDBJ databases">
        <title>Pervasive Adenine N6-methylation of Active Genes in Fungi.</title>
        <authorList>
            <consortium name="DOE Joint Genome Institute"/>
            <person name="Mondo S.J."/>
            <person name="Dannebaum R.O."/>
            <person name="Kuo R.C."/>
            <person name="Labutti K."/>
            <person name="Haridas S."/>
            <person name="Kuo A."/>
            <person name="Salamov A."/>
            <person name="Ahrendt S.R."/>
            <person name="Lipzen A."/>
            <person name="Sullivan W."/>
            <person name="Andreopoulos W.B."/>
            <person name="Clum A."/>
            <person name="Lindquist E."/>
            <person name="Daum C."/>
            <person name="Ramamoorthy G.K."/>
            <person name="Gryganskyi A."/>
            <person name="Culley D."/>
            <person name="Magnuson J.K."/>
            <person name="James T.Y."/>
            <person name="O'Malley M.A."/>
            <person name="Stajich J.E."/>
            <person name="Spatafora J.W."/>
            <person name="Visel A."/>
            <person name="Grigoriev I.V."/>
        </authorList>
    </citation>
    <scope>NUCLEOTIDE SEQUENCE [LARGE SCALE GENOMIC DNA]</scope>
    <source>
        <strain evidence="3 4">NRRL 2496</strain>
    </source>
</reference>
<dbReference type="OrthoDB" id="2281765at2759"/>
<feature type="region of interest" description="Disordered" evidence="2">
    <location>
        <begin position="436"/>
        <end position="468"/>
    </location>
</feature>
<feature type="compositionally biased region" description="Basic and acidic residues" evidence="2">
    <location>
        <begin position="23"/>
        <end position="34"/>
    </location>
</feature>
<dbReference type="AlphaFoldDB" id="A0A1X2GYW7"/>
<dbReference type="InParanoid" id="A0A1X2GYW7"/>
<dbReference type="STRING" id="13706.A0A1X2GYW7"/>
<evidence type="ECO:0000256" key="2">
    <source>
        <dbReference type="SAM" id="MobiDB-lite"/>
    </source>
</evidence>
<proteinExistence type="predicted"/>
<organism evidence="3 4">
    <name type="scientific">Syncephalastrum racemosum</name>
    <name type="common">Filamentous fungus</name>
    <dbReference type="NCBI Taxonomy" id="13706"/>
    <lineage>
        <taxon>Eukaryota</taxon>
        <taxon>Fungi</taxon>
        <taxon>Fungi incertae sedis</taxon>
        <taxon>Mucoromycota</taxon>
        <taxon>Mucoromycotina</taxon>
        <taxon>Mucoromycetes</taxon>
        <taxon>Mucorales</taxon>
        <taxon>Syncephalastraceae</taxon>
        <taxon>Syncephalastrum</taxon>
    </lineage>
</organism>
<accession>A0A1X2GYW7</accession>
<evidence type="ECO:0000313" key="4">
    <source>
        <dbReference type="Proteomes" id="UP000242180"/>
    </source>
</evidence>
<feature type="compositionally biased region" description="Polar residues" evidence="2">
    <location>
        <begin position="1"/>
        <end position="22"/>
    </location>
</feature>
<keyword evidence="1" id="KW-0175">Coiled coil</keyword>